<feature type="domain" description="Mammalian cell entry C-terminal" evidence="3">
    <location>
        <begin position="128"/>
        <end position="275"/>
    </location>
</feature>
<dbReference type="RefSeq" id="WP_344240698.1">
    <property type="nucleotide sequence ID" value="NZ_BAAAHH010000009.1"/>
</dbReference>
<dbReference type="InterPro" id="IPR003399">
    <property type="entry name" value="Mce/MlaD"/>
</dbReference>
<protein>
    <submittedName>
        <fullName evidence="4">MlaD family protein</fullName>
    </submittedName>
</protein>
<evidence type="ECO:0000313" key="5">
    <source>
        <dbReference type="Proteomes" id="UP001500665"/>
    </source>
</evidence>
<gene>
    <name evidence="4" type="ORF">GCM10009550_28140</name>
</gene>
<keyword evidence="1" id="KW-1133">Transmembrane helix</keyword>
<dbReference type="InterPro" id="IPR005693">
    <property type="entry name" value="Mce"/>
</dbReference>
<dbReference type="EMBL" id="BAAAHH010000009">
    <property type="protein sequence ID" value="GAA0950034.1"/>
    <property type="molecule type" value="Genomic_DNA"/>
</dbReference>
<dbReference type="PANTHER" id="PTHR33371">
    <property type="entry name" value="INTERMEMBRANE PHOSPHOLIPID TRANSPORT SYSTEM BINDING PROTEIN MLAD-RELATED"/>
    <property type="match status" value="1"/>
</dbReference>
<evidence type="ECO:0000259" key="3">
    <source>
        <dbReference type="Pfam" id="PF11887"/>
    </source>
</evidence>
<evidence type="ECO:0000256" key="1">
    <source>
        <dbReference type="SAM" id="Phobius"/>
    </source>
</evidence>
<organism evidence="4 5">
    <name type="scientific">Actinocorallia libanotica</name>
    <dbReference type="NCBI Taxonomy" id="46162"/>
    <lineage>
        <taxon>Bacteria</taxon>
        <taxon>Bacillati</taxon>
        <taxon>Actinomycetota</taxon>
        <taxon>Actinomycetes</taxon>
        <taxon>Streptosporangiales</taxon>
        <taxon>Thermomonosporaceae</taxon>
        <taxon>Actinocorallia</taxon>
    </lineage>
</organism>
<name>A0ABP4BIK2_9ACTN</name>
<keyword evidence="1" id="KW-0472">Membrane</keyword>
<dbReference type="PANTHER" id="PTHR33371:SF4">
    <property type="entry name" value="INTERMEMBRANE PHOSPHOLIPID TRANSPORT SYSTEM BINDING PROTEIN MLAD"/>
    <property type="match status" value="1"/>
</dbReference>
<dbReference type="Proteomes" id="UP001500665">
    <property type="component" value="Unassembled WGS sequence"/>
</dbReference>
<dbReference type="NCBIfam" id="TIGR00996">
    <property type="entry name" value="Mtu_fam_mce"/>
    <property type="match status" value="1"/>
</dbReference>
<comment type="caution">
    <text evidence="4">The sequence shown here is derived from an EMBL/GenBank/DDBJ whole genome shotgun (WGS) entry which is preliminary data.</text>
</comment>
<evidence type="ECO:0000259" key="2">
    <source>
        <dbReference type="Pfam" id="PF02470"/>
    </source>
</evidence>
<reference evidence="5" key="1">
    <citation type="journal article" date="2019" name="Int. J. Syst. Evol. Microbiol.">
        <title>The Global Catalogue of Microorganisms (GCM) 10K type strain sequencing project: providing services to taxonomists for standard genome sequencing and annotation.</title>
        <authorList>
            <consortium name="The Broad Institute Genomics Platform"/>
            <consortium name="The Broad Institute Genome Sequencing Center for Infectious Disease"/>
            <person name="Wu L."/>
            <person name="Ma J."/>
        </authorList>
    </citation>
    <scope>NUCLEOTIDE SEQUENCE [LARGE SCALE GENOMIC DNA]</scope>
    <source>
        <strain evidence="5">JCM 10696</strain>
    </source>
</reference>
<feature type="domain" description="Mce/MlaD" evidence="2">
    <location>
        <begin position="47"/>
        <end position="122"/>
    </location>
</feature>
<dbReference type="InterPro" id="IPR024516">
    <property type="entry name" value="Mce_C"/>
</dbReference>
<proteinExistence type="predicted"/>
<keyword evidence="1" id="KW-0812">Transmembrane</keyword>
<dbReference type="InterPro" id="IPR052336">
    <property type="entry name" value="MlaD_Phospholipid_Transporter"/>
</dbReference>
<feature type="transmembrane region" description="Helical" evidence="1">
    <location>
        <begin position="21"/>
        <end position="40"/>
    </location>
</feature>
<keyword evidence="5" id="KW-1185">Reference proteome</keyword>
<accession>A0ABP4BIK2</accession>
<dbReference type="Pfam" id="PF02470">
    <property type="entry name" value="MlaD"/>
    <property type="match status" value="1"/>
</dbReference>
<dbReference type="Pfam" id="PF11887">
    <property type="entry name" value="Mce4_CUP1"/>
    <property type="match status" value="1"/>
</dbReference>
<evidence type="ECO:0000313" key="4">
    <source>
        <dbReference type="EMBL" id="GAA0950034.1"/>
    </source>
</evidence>
<sequence length="355" mass="39036">MPSTRFKDARTRQRGSSVVQVVAFLLLTGLLTFFISAQIARLGFGDTYRLTAVFTDASGLMKGDKVKIAGTPVGQVGDIRIRQGKAEIELKVGIRHRVPRDSEAAIRWRDAIGQRVVYLMPGTADTLLRDGDRVARTRSVVDLSDLINRLEPLARGLKPEQVNTILLAIYTAMDGTEDDASRLLANVDRLSSTIAGRKQTLRNMLDDFSTVTGVLARRDQQIARAADDLATLTEAFGENRALVDAAIGQLSRTLRTTDRVAGDNADELDQMIEKLSFVMDGTDRNLGLLKEMLPVTWPKFQHVFELSKRGGFLVGAAPCILFVTPDPCPRDMRLTEIPDGPMTARSLSELVVGRN</sequence>